<dbReference type="AlphaFoldDB" id="A0A7W8ACG4"/>
<dbReference type="PROSITE" id="PS00086">
    <property type="entry name" value="CYTOCHROME_P450"/>
    <property type="match status" value="1"/>
</dbReference>
<dbReference type="InterPro" id="IPR001128">
    <property type="entry name" value="Cyt_P450"/>
</dbReference>
<dbReference type="CDD" id="cd11029">
    <property type="entry name" value="CYP107-like"/>
    <property type="match status" value="1"/>
</dbReference>
<dbReference type="SUPFAM" id="SSF48264">
    <property type="entry name" value="Cytochrome P450"/>
    <property type="match status" value="1"/>
</dbReference>
<keyword evidence="9" id="KW-1185">Reference proteome</keyword>
<gene>
    <name evidence="8" type="ORF">HNR40_009204</name>
</gene>
<protein>
    <submittedName>
        <fullName evidence="8">Cytochrome P450</fullName>
    </submittedName>
</protein>
<dbReference type="FunFam" id="1.10.630.10:FF:000018">
    <property type="entry name" value="Cytochrome P450 monooxygenase"/>
    <property type="match status" value="1"/>
</dbReference>
<comment type="caution">
    <text evidence="8">The sequence shown here is derived from an EMBL/GenBank/DDBJ whole genome shotgun (WGS) entry which is preliminary data.</text>
</comment>
<organism evidence="8 9">
    <name type="scientific">Nonomuraea endophytica</name>
    <dbReference type="NCBI Taxonomy" id="714136"/>
    <lineage>
        <taxon>Bacteria</taxon>
        <taxon>Bacillati</taxon>
        <taxon>Actinomycetota</taxon>
        <taxon>Actinomycetes</taxon>
        <taxon>Streptosporangiales</taxon>
        <taxon>Streptosporangiaceae</taxon>
        <taxon>Nonomuraea</taxon>
    </lineage>
</organism>
<keyword evidence="2 7" id="KW-0349">Heme</keyword>
<dbReference type="Pfam" id="PF00067">
    <property type="entry name" value="p450"/>
    <property type="match status" value="1"/>
</dbReference>
<dbReference type="GO" id="GO:0016705">
    <property type="term" value="F:oxidoreductase activity, acting on paired donors, with incorporation or reduction of molecular oxygen"/>
    <property type="evidence" value="ECO:0007669"/>
    <property type="project" value="InterPro"/>
</dbReference>
<keyword evidence="4 7" id="KW-0560">Oxidoreductase</keyword>
<evidence type="ECO:0000256" key="1">
    <source>
        <dbReference type="ARBA" id="ARBA00010617"/>
    </source>
</evidence>
<evidence type="ECO:0000256" key="2">
    <source>
        <dbReference type="ARBA" id="ARBA00022617"/>
    </source>
</evidence>
<dbReference type="PANTHER" id="PTHR46696">
    <property type="entry name" value="P450, PUTATIVE (EUROFUNG)-RELATED"/>
    <property type="match status" value="1"/>
</dbReference>
<proteinExistence type="inferred from homology"/>
<dbReference type="InterPro" id="IPR017972">
    <property type="entry name" value="Cyt_P450_CS"/>
</dbReference>
<dbReference type="PANTHER" id="PTHR46696:SF1">
    <property type="entry name" value="CYTOCHROME P450 YJIB-RELATED"/>
    <property type="match status" value="1"/>
</dbReference>
<dbReference type="InterPro" id="IPR002397">
    <property type="entry name" value="Cyt_P450_B"/>
</dbReference>
<evidence type="ECO:0000256" key="7">
    <source>
        <dbReference type="RuleBase" id="RU000461"/>
    </source>
</evidence>
<dbReference type="InterPro" id="IPR036396">
    <property type="entry name" value="Cyt_P450_sf"/>
</dbReference>
<evidence type="ECO:0000313" key="9">
    <source>
        <dbReference type="Proteomes" id="UP000568380"/>
    </source>
</evidence>
<evidence type="ECO:0000256" key="4">
    <source>
        <dbReference type="ARBA" id="ARBA00023002"/>
    </source>
</evidence>
<accession>A0A7W8ACG4</accession>
<comment type="similarity">
    <text evidence="1 7">Belongs to the cytochrome P450 family.</text>
</comment>
<evidence type="ECO:0000256" key="6">
    <source>
        <dbReference type="ARBA" id="ARBA00023033"/>
    </source>
</evidence>
<keyword evidence="5 7" id="KW-0408">Iron</keyword>
<dbReference type="PRINTS" id="PR00359">
    <property type="entry name" value="BP450"/>
</dbReference>
<dbReference type="EMBL" id="JACHIN010000018">
    <property type="protein sequence ID" value="MBB5083699.1"/>
    <property type="molecule type" value="Genomic_DNA"/>
</dbReference>
<keyword evidence="3 7" id="KW-0479">Metal-binding</keyword>
<dbReference type="GO" id="GO:0020037">
    <property type="term" value="F:heme binding"/>
    <property type="evidence" value="ECO:0007669"/>
    <property type="project" value="InterPro"/>
</dbReference>
<evidence type="ECO:0000313" key="8">
    <source>
        <dbReference type="EMBL" id="MBB5083699.1"/>
    </source>
</evidence>
<dbReference type="GO" id="GO:0005506">
    <property type="term" value="F:iron ion binding"/>
    <property type="evidence" value="ECO:0007669"/>
    <property type="project" value="InterPro"/>
</dbReference>
<dbReference type="Gene3D" id="1.10.630.10">
    <property type="entry name" value="Cytochrome P450"/>
    <property type="match status" value="1"/>
</dbReference>
<evidence type="ECO:0000256" key="5">
    <source>
        <dbReference type="ARBA" id="ARBA00023004"/>
    </source>
</evidence>
<dbReference type="GO" id="GO:0004497">
    <property type="term" value="F:monooxygenase activity"/>
    <property type="evidence" value="ECO:0007669"/>
    <property type="project" value="UniProtKB-KW"/>
</dbReference>
<keyword evidence="6 7" id="KW-0503">Monooxygenase</keyword>
<evidence type="ECO:0000256" key="3">
    <source>
        <dbReference type="ARBA" id="ARBA00022723"/>
    </source>
</evidence>
<dbReference type="Proteomes" id="UP000568380">
    <property type="component" value="Unassembled WGS sequence"/>
</dbReference>
<name>A0A7W8ACG4_9ACTN</name>
<dbReference type="RefSeq" id="WP_184973037.1">
    <property type="nucleotide sequence ID" value="NZ_JACHIN010000018.1"/>
</dbReference>
<sequence>MDTSTRHTIDPACRDWHAHGDRLRQAGPLVAVEVEGVRAWAAARFATLQAVLAHPDLSRDIRHWDPQARAGLCPRTSVAKLVLDTSVLNAEGQAHRRLRGPLVKAFSARRIGRLRPSIEAITAGLIDRLARRPPGPVDVRREFAYPLPSEVISQLMGIPPELRPRLHELNRVLARVGAGPQDTGAARTALRRMLAEVIALRHREPGDDLISALMAIHVDDGVAFTAIELADTVELLFIAGHVTTVSLITNAVRALLAAPEQLALVTSGTLPWSAVVEEALRWDSPLAHFPMRYAVRDVEIDGVTVRRGEAVLASFAAAGRDPEHYGERAGHFVLSGSAPGHLSFGHGPHFCLGATLGRLEAEVALSALFTAFPQLAAAVPPGEVQPVGSIVGNSARTFPVLLGPRAR</sequence>
<reference evidence="8 9" key="1">
    <citation type="submission" date="2020-08" db="EMBL/GenBank/DDBJ databases">
        <title>Genomic Encyclopedia of Type Strains, Phase IV (KMG-IV): sequencing the most valuable type-strain genomes for metagenomic binning, comparative biology and taxonomic classification.</title>
        <authorList>
            <person name="Goeker M."/>
        </authorList>
    </citation>
    <scope>NUCLEOTIDE SEQUENCE [LARGE SCALE GENOMIC DNA]</scope>
    <source>
        <strain evidence="8 9">DSM 45385</strain>
    </source>
</reference>